<sequence>MTPALLRLFAPKAPPAPPPDLAIEIDGRRIPVEVKTRANARRVTLRADSTKGVIRLSLPPRASLRRALAMLETHRDWLAARVASWPRSAGFEPGGTLMVEGETLTIDWAPTRSRTVSIDGDALRVGGPAESLSGRIERFLKTRAKAVLTEETREHAAKLGKPVAAVTVRDTASRWGSCSATARIAYSWRLILAPPTVRRYVVAHEVAHLAHMDHSPAFWRTTASLYDGDMEAARRWLKRHGATLHWVGRG</sequence>
<organism evidence="2 3">
    <name type="scientific">Sphingoaurantiacus capsulatus</name>
    <dbReference type="NCBI Taxonomy" id="1771310"/>
    <lineage>
        <taxon>Bacteria</taxon>
        <taxon>Pseudomonadati</taxon>
        <taxon>Pseudomonadota</taxon>
        <taxon>Alphaproteobacteria</taxon>
        <taxon>Sphingomonadales</taxon>
        <taxon>Sphingosinicellaceae</taxon>
        <taxon>Sphingoaurantiacus</taxon>
    </lineage>
</organism>
<protein>
    <submittedName>
        <fullName evidence="2">M48 family metallopeptidase</fullName>
    </submittedName>
</protein>
<evidence type="ECO:0000259" key="1">
    <source>
        <dbReference type="Pfam" id="PF01863"/>
    </source>
</evidence>
<reference evidence="3" key="1">
    <citation type="journal article" date="2019" name="Int. J. Syst. Evol. Microbiol.">
        <title>The Global Catalogue of Microorganisms (GCM) 10K type strain sequencing project: providing services to taxonomists for standard genome sequencing and annotation.</title>
        <authorList>
            <consortium name="The Broad Institute Genomics Platform"/>
            <consortium name="The Broad Institute Genome Sequencing Center for Infectious Disease"/>
            <person name="Wu L."/>
            <person name="Ma J."/>
        </authorList>
    </citation>
    <scope>NUCLEOTIDE SEQUENCE [LARGE SCALE GENOMIC DNA]</scope>
    <source>
        <strain evidence="3">KCTC 42644</strain>
    </source>
</reference>
<keyword evidence="3" id="KW-1185">Reference proteome</keyword>
<evidence type="ECO:0000313" key="2">
    <source>
        <dbReference type="EMBL" id="MFC3714446.1"/>
    </source>
</evidence>
<dbReference type="Proteomes" id="UP001595615">
    <property type="component" value="Unassembled WGS sequence"/>
</dbReference>
<dbReference type="EMBL" id="JBHRXV010000015">
    <property type="protein sequence ID" value="MFC3714446.1"/>
    <property type="molecule type" value="Genomic_DNA"/>
</dbReference>
<gene>
    <name evidence="2" type="ORF">ACFOMD_17900</name>
</gene>
<dbReference type="InterPro" id="IPR002725">
    <property type="entry name" value="YgjP-like_metallopeptidase"/>
</dbReference>
<dbReference type="PANTHER" id="PTHR30399:SF1">
    <property type="entry name" value="UTP PYROPHOSPHATASE"/>
    <property type="match status" value="1"/>
</dbReference>
<dbReference type="RefSeq" id="WP_380864046.1">
    <property type="nucleotide sequence ID" value="NZ_JBHRXV010000015.1"/>
</dbReference>
<dbReference type="Pfam" id="PF01863">
    <property type="entry name" value="YgjP-like"/>
    <property type="match status" value="1"/>
</dbReference>
<comment type="caution">
    <text evidence="2">The sequence shown here is derived from an EMBL/GenBank/DDBJ whole genome shotgun (WGS) entry which is preliminary data.</text>
</comment>
<dbReference type="PANTHER" id="PTHR30399">
    <property type="entry name" value="UNCHARACTERIZED PROTEIN YGJP"/>
    <property type="match status" value="1"/>
</dbReference>
<feature type="domain" description="YgjP-like metallopeptidase" evidence="1">
    <location>
        <begin position="41"/>
        <end position="240"/>
    </location>
</feature>
<proteinExistence type="predicted"/>
<accession>A0ABV7XF72</accession>
<name>A0ABV7XF72_9SPHN</name>
<evidence type="ECO:0000313" key="3">
    <source>
        <dbReference type="Proteomes" id="UP001595615"/>
    </source>
</evidence>
<dbReference type="Gene3D" id="3.30.2010.10">
    <property type="entry name" value="Metalloproteases ('zincins'), catalytic domain"/>
    <property type="match status" value="1"/>
</dbReference>
<dbReference type="InterPro" id="IPR053136">
    <property type="entry name" value="UTP_pyrophosphatase-like"/>
</dbReference>
<dbReference type="CDD" id="cd07344">
    <property type="entry name" value="M48_yhfN_like"/>
    <property type="match status" value="1"/>
</dbReference>